<dbReference type="PROSITE" id="PS51016">
    <property type="entry name" value="MYTH4"/>
    <property type="match status" value="1"/>
</dbReference>
<dbReference type="Gene3D" id="1.25.40.530">
    <property type="entry name" value="MyTH4 domain"/>
    <property type="match status" value="1"/>
</dbReference>
<name>J9F8N9_WUCBA</name>
<feature type="domain" description="MyTH4" evidence="1">
    <location>
        <begin position="127"/>
        <end position="186"/>
    </location>
</feature>
<reference evidence="3" key="1">
    <citation type="submission" date="2012-08" db="EMBL/GenBank/DDBJ databases">
        <title>The Genome Sequence of Wuchereria bancrofti.</title>
        <authorList>
            <person name="Nutman T.B."/>
            <person name="Fink D.L."/>
            <person name="Russ C."/>
            <person name="Young S."/>
            <person name="Zeng Q."/>
            <person name="Koehrsen M."/>
            <person name="Alvarado L."/>
            <person name="Berlin A."/>
            <person name="Chapman S.B."/>
            <person name="Chen Z."/>
            <person name="Freedman E."/>
            <person name="Gellesch M."/>
            <person name="Goldberg J."/>
            <person name="Griggs A."/>
            <person name="Gujja S."/>
            <person name="Heilman E.R."/>
            <person name="Heiman D."/>
            <person name="Hepburn T."/>
            <person name="Howarth C."/>
            <person name="Jen D."/>
            <person name="Larson L."/>
            <person name="Lewis B."/>
            <person name="Mehta T."/>
            <person name="Park D."/>
            <person name="Pearson M."/>
            <person name="Roberts A."/>
            <person name="Saif S."/>
            <person name="Shea T."/>
            <person name="Shenoy N."/>
            <person name="Sisk P."/>
            <person name="Stolte C."/>
            <person name="Sykes S."/>
            <person name="Walk T."/>
            <person name="White J."/>
            <person name="Yandava C."/>
            <person name="Haas B."/>
            <person name="Henn M.R."/>
            <person name="Nusbaum C."/>
            <person name="Birren B."/>
        </authorList>
    </citation>
    <scope>NUCLEOTIDE SEQUENCE [LARGE SCALE GENOMIC DNA]</scope>
    <source>
        <strain evidence="3">NA</strain>
    </source>
</reference>
<accession>J9F8N9</accession>
<evidence type="ECO:0000313" key="3">
    <source>
        <dbReference type="Proteomes" id="UP000004810"/>
    </source>
</evidence>
<dbReference type="PANTHER" id="PTHR22692">
    <property type="entry name" value="MYOSIN VII, XV"/>
    <property type="match status" value="1"/>
</dbReference>
<dbReference type="PANTHER" id="PTHR22692:SF33">
    <property type="entry name" value="MYOSIN"/>
    <property type="match status" value="1"/>
</dbReference>
<organism evidence="2 3">
    <name type="scientific">Wuchereria bancrofti</name>
    <dbReference type="NCBI Taxonomy" id="6293"/>
    <lineage>
        <taxon>Eukaryota</taxon>
        <taxon>Metazoa</taxon>
        <taxon>Ecdysozoa</taxon>
        <taxon>Nematoda</taxon>
        <taxon>Chromadorea</taxon>
        <taxon>Rhabditida</taxon>
        <taxon>Spirurina</taxon>
        <taxon>Spiruromorpha</taxon>
        <taxon>Filarioidea</taxon>
        <taxon>Onchocercidae</taxon>
        <taxon>Wuchereria</taxon>
    </lineage>
</organism>
<dbReference type="EMBL" id="ADBV01000948">
    <property type="protein sequence ID" value="EJW85907.1"/>
    <property type="molecule type" value="Genomic_DNA"/>
</dbReference>
<proteinExistence type="predicted"/>
<dbReference type="InterPro" id="IPR000857">
    <property type="entry name" value="MyTH4_dom"/>
</dbReference>
<dbReference type="GO" id="GO:0005856">
    <property type="term" value="C:cytoskeleton"/>
    <property type="evidence" value="ECO:0007669"/>
    <property type="project" value="InterPro"/>
</dbReference>
<dbReference type="AlphaFoldDB" id="J9F8N9"/>
<sequence>MNYFYARCRGAVIRNTLRRKIEHGQQYPAMMVSEDDVLSSNASLTSVSVNADGCDTDLVALYLSAILIELLKINENLWHILSFSGRYRSTSHNEKAATGAASNDNLIAFQFEKFAAAYFQIQNNAHYMRKPLRTALLSHGSDLDRAAALAIWLVIQRFMGDIVEPRISSPSQNFNNVRLLNLFEKR</sequence>
<comment type="caution">
    <text evidence="2">The sequence shown here is derived from an EMBL/GenBank/DDBJ whole genome shotgun (WGS) entry which is preliminary data.</text>
</comment>
<evidence type="ECO:0000259" key="1">
    <source>
        <dbReference type="PROSITE" id="PS51016"/>
    </source>
</evidence>
<protein>
    <recommendedName>
        <fullName evidence="1">MyTH4 domain-containing protein</fullName>
    </recommendedName>
</protein>
<gene>
    <name evidence="2" type="ORF">WUBG_03183</name>
</gene>
<dbReference type="InterPro" id="IPR038185">
    <property type="entry name" value="MyTH4_dom_sf"/>
</dbReference>
<dbReference type="Proteomes" id="UP000004810">
    <property type="component" value="Unassembled WGS sequence"/>
</dbReference>
<evidence type="ECO:0000313" key="2">
    <source>
        <dbReference type="EMBL" id="EJW85907.1"/>
    </source>
</evidence>
<dbReference type="InterPro" id="IPR051567">
    <property type="entry name" value="Unconventional_Myosin_ATPase"/>
</dbReference>